<dbReference type="EMBL" id="CBWP010000004">
    <property type="protein sequence ID" value="CDL36065.1"/>
    <property type="molecule type" value="Genomic_DNA"/>
</dbReference>
<proteinExistence type="predicted"/>
<dbReference type="SUPFAM" id="SSF53807">
    <property type="entry name" value="Helical backbone' metal receptor"/>
    <property type="match status" value="1"/>
</dbReference>
<protein>
    <submittedName>
        <fullName evidence="1">ABC transporter (Iron.B12.siderophore.hemin), periplasmic substrate-binding component</fullName>
    </submittedName>
</protein>
<dbReference type="Proteomes" id="UP000019194">
    <property type="component" value="Unassembled WGS sequence"/>
</dbReference>
<sequence length="110" mass="12185">MPWCIRKSPIWQKFFDVQDKGEALIASLKARESAAKNKITGMDKNVSAVFWFSSADLQLDPYVAGKFGPAAWIAQTLGVKKMSLILLKSGQRWAGKPSLKLTLLSLCSVR</sequence>
<dbReference type="Gene3D" id="3.40.50.1980">
    <property type="entry name" value="Nitrogenase molybdenum iron protein domain"/>
    <property type="match status" value="1"/>
</dbReference>
<accession>A0A7G2IGN5</accession>
<dbReference type="AlphaFoldDB" id="A0A7G2IGN5"/>
<comment type="caution">
    <text evidence="1">The sequence shown here is derived from an EMBL/GenBank/DDBJ whole genome shotgun (WGS) entry which is preliminary data.</text>
</comment>
<organism evidence="1 2">
    <name type="scientific">Citrobacter freundii</name>
    <dbReference type="NCBI Taxonomy" id="546"/>
    <lineage>
        <taxon>Bacteria</taxon>
        <taxon>Pseudomonadati</taxon>
        <taxon>Pseudomonadota</taxon>
        <taxon>Gammaproteobacteria</taxon>
        <taxon>Enterobacterales</taxon>
        <taxon>Enterobacteriaceae</taxon>
        <taxon>Citrobacter</taxon>
        <taxon>Citrobacter freundii complex</taxon>
    </lineage>
</organism>
<evidence type="ECO:0000313" key="1">
    <source>
        <dbReference type="EMBL" id="CDL36065.1"/>
    </source>
</evidence>
<evidence type="ECO:0000313" key="2">
    <source>
        <dbReference type="Proteomes" id="UP000019194"/>
    </source>
</evidence>
<reference evidence="1 2" key="1">
    <citation type="submission" date="2013-10" db="EMBL/GenBank/DDBJ databases">
        <title>Antibiotic resistance diversity of beta-lactamase producers in the General Hospital Vienna.</title>
        <authorList>
            <person name="Barisic I."/>
            <person name="Mitteregger D."/>
            <person name="Hirschl A.M."/>
            <person name="Noehammer C."/>
            <person name="Wiesinger-Mayr H."/>
        </authorList>
    </citation>
    <scope>NUCLEOTIDE SEQUENCE [LARGE SCALE GENOMIC DNA]</scope>
    <source>
        <strain evidence="1 2">ISC11</strain>
    </source>
</reference>
<name>A0A7G2IGN5_CITFR</name>